<accession>A0A1J1C4A6</accession>
<gene>
    <name evidence="1" type="ORF">Cabys_99</name>
</gene>
<dbReference type="AlphaFoldDB" id="A0A1J1C4A6"/>
<proteinExistence type="predicted"/>
<reference evidence="1 2" key="1">
    <citation type="submission" date="2016-11" db="EMBL/GenBank/DDBJ databases">
        <title>Genomic analysis of Caldithrix abyssi and proposal of a novel bacterial phylum Caldithrichaeota.</title>
        <authorList>
            <person name="Kublanov I."/>
            <person name="Sigalova O."/>
            <person name="Gavrilov S."/>
            <person name="Lebedinsky A."/>
            <person name="Ivanova N."/>
            <person name="Daum C."/>
            <person name="Reddy T."/>
            <person name="Klenk H.P."/>
            <person name="Goker M."/>
            <person name="Reva O."/>
            <person name="Miroshnichenko M."/>
            <person name="Kyprides N."/>
            <person name="Woyke T."/>
            <person name="Gelfand M."/>
        </authorList>
    </citation>
    <scope>NUCLEOTIDE SEQUENCE [LARGE SCALE GENOMIC DNA]</scope>
    <source>
        <strain evidence="1 2">LF13</strain>
    </source>
</reference>
<evidence type="ECO:0000313" key="2">
    <source>
        <dbReference type="Proteomes" id="UP000183868"/>
    </source>
</evidence>
<dbReference type="EMBL" id="CP018099">
    <property type="protein sequence ID" value="APF16850.1"/>
    <property type="molecule type" value="Genomic_DNA"/>
</dbReference>
<evidence type="ECO:0000313" key="1">
    <source>
        <dbReference type="EMBL" id="APF16850.1"/>
    </source>
</evidence>
<name>A0A1J1C4A6_CALAY</name>
<sequence length="62" mass="6921">MLSEVETTVDCEETFSGYAPFDYAQGAGVRLLSEVETTVDYEETFINCAPFDYAQGAEWYGC</sequence>
<protein>
    <submittedName>
        <fullName evidence="1">Uncharacterized protein</fullName>
    </submittedName>
</protein>
<dbReference type="Proteomes" id="UP000183868">
    <property type="component" value="Chromosome"/>
</dbReference>
<organism evidence="1 2">
    <name type="scientific">Caldithrix abyssi DSM 13497</name>
    <dbReference type="NCBI Taxonomy" id="880073"/>
    <lineage>
        <taxon>Bacteria</taxon>
        <taxon>Pseudomonadati</taxon>
        <taxon>Calditrichota</taxon>
        <taxon>Calditrichia</taxon>
        <taxon>Calditrichales</taxon>
        <taxon>Calditrichaceae</taxon>
        <taxon>Caldithrix</taxon>
    </lineage>
</organism>
<dbReference type="KEGG" id="caby:Cabys_99"/>